<gene>
    <name evidence="5" type="ORF">WJX72_010002</name>
</gene>
<feature type="compositionally biased region" description="Low complexity" evidence="2">
    <location>
        <begin position="852"/>
        <end position="871"/>
    </location>
</feature>
<feature type="transmembrane region" description="Helical" evidence="3">
    <location>
        <begin position="558"/>
        <end position="583"/>
    </location>
</feature>
<feature type="region of interest" description="Disordered" evidence="2">
    <location>
        <begin position="971"/>
        <end position="1028"/>
    </location>
</feature>
<evidence type="ECO:0000256" key="1">
    <source>
        <dbReference type="ARBA" id="ARBA00022581"/>
    </source>
</evidence>
<accession>A0AAW1PIC5</accession>
<feature type="compositionally biased region" description="Basic and acidic residues" evidence="2">
    <location>
        <begin position="754"/>
        <end position="765"/>
    </location>
</feature>
<keyword evidence="3" id="KW-0472">Membrane</keyword>
<feature type="chain" id="PRO_5043486406" description="Sushi domain-containing protein" evidence="4">
    <location>
        <begin position="30"/>
        <end position="1028"/>
    </location>
</feature>
<evidence type="ECO:0000256" key="3">
    <source>
        <dbReference type="SAM" id="Phobius"/>
    </source>
</evidence>
<comment type="caution">
    <text evidence="5">The sequence shown here is derived from an EMBL/GenBank/DDBJ whole genome shotgun (WGS) entry which is preliminary data.</text>
</comment>
<dbReference type="Proteomes" id="UP001489004">
    <property type="component" value="Unassembled WGS sequence"/>
</dbReference>
<feature type="compositionally biased region" description="Pro residues" evidence="2">
    <location>
        <begin position="283"/>
        <end position="292"/>
    </location>
</feature>
<name>A0AAW1PIC5_9CHLO</name>
<keyword evidence="6" id="KW-1185">Reference proteome</keyword>
<feature type="region of interest" description="Disordered" evidence="2">
    <location>
        <begin position="819"/>
        <end position="879"/>
    </location>
</feature>
<dbReference type="AlphaFoldDB" id="A0AAW1PIC5"/>
<keyword evidence="3" id="KW-0812">Transmembrane</keyword>
<feature type="region of interest" description="Disordered" evidence="2">
    <location>
        <begin position="168"/>
        <end position="189"/>
    </location>
</feature>
<feature type="signal peptide" evidence="4">
    <location>
        <begin position="1"/>
        <end position="29"/>
    </location>
</feature>
<protein>
    <recommendedName>
        <fullName evidence="7">Sushi domain-containing protein</fullName>
    </recommendedName>
</protein>
<evidence type="ECO:0000256" key="4">
    <source>
        <dbReference type="SAM" id="SignalP"/>
    </source>
</evidence>
<proteinExistence type="predicted"/>
<organism evidence="5 6">
    <name type="scientific">[Myrmecia] bisecta</name>
    <dbReference type="NCBI Taxonomy" id="41462"/>
    <lineage>
        <taxon>Eukaryota</taxon>
        <taxon>Viridiplantae</taxon>
        <taxon>Chlorophyta</taxon>
        <taxon>core chlorophytes</taxon>
        <taxon>Trebouxiophyceae</taxon>
        <taxon>Trebouxiales</taxon>
        <taxon>Trebouxiaceae</taxon>
        <taxon>Myrmecia</taxon>
    </lineage>
</organism>
<evidence type="ECO:0000256" key="2">
    <source>
        <dbReference type="SAM" id="MobiDB-lite"/>
    </source>
</evidence>
<feature type="compositionally biased region" description="Polar residues" evidence="2">
    <location>
        <begin position="360"/>
        <end position="377"/>
    </location>
</feature>
<feature type="compositionally biased region" description="Pro residues" evidence="2">
    <location>
        <begin position="405"/>
        <end position="417"/>
    </location>
</feature>
<reference evidence="5 6" key="1">
    <citation type="journal article" date="2024" name="Nat. Commun.">
        <title>Phylogenomics reveals the evolutionary origins of lichenization in chlorophyte algae.</title>
        <authorList>
            <person name="Puginier C."/>
            <person name="Libourel C."/>
            <person name="Otte J."/>
            <person name="Skaloud P."/>
            <person name="Haon M."/>
            <person name="Grisel S."/>
            <person name="Petersen M."/>
            <person name="Berrin J.G."/>
            <person name="Delaux P.M."/>
            <person name="Dal Grande F."/>
            <person name="Keller J."/>
        </authorList>
    </citation>
    <scope>NUCLEOTIDE SEQUENCE [LARGE SCALE GENOMIC DNA]</scope>
    <source>
        <strain evidence="5 6">SAG 2043</strain>
    </source>
</reference>
<evidence type="ECO:0000313" key="6">
    <source>
        <dbReference type="Proteomes" id="UP001489004"/>
    </source>
</evidence>
<dbReference type="PANTHER" id="PTHR13037:SF24">
    <property type="entry name" value="POLYCOMB PROTEIN PCL-RELATED"/>
    <property type="match status" value="1"/>
</dbReference>
<feature type="region of interest" description="Disordered" evidence="2">
    <location>
        <begin position="688"/>
        <end position="770"/>
    </location>
</feature>
<feature type="region of interest" description="Disordered" evidence="2">
    <location>
        <begin position="276"/>
        <end position="296"/>
    </location>
</feature>
<feature type="compositionally biased region" description="Low complexity" evidence="2">
    <location>
        <begin position="692"/>
        <end position="712"/>
    </location>
</feature>
<dbReference type="PANTHER" id="PTHR13037">
    <property type="entry name" value="FORMIN"/>
    <property type="match status" value="1"/>
</dbReference>
<feature type="compositionally biased region" description="Basic and acidic residues" evidence="2">
    <location>
        <begin position="978"/>
        <end position="991"/>
    </location>
</feature>
<feature type="region of interest" description="Disordered" evidence="2">
    <location>
        <begin position="353"/>
        <end position="417"/>
    </location>
</feature>
<keyword evidence="3" id="KW-1133">Transmembrane helix</keyword>
<dbReference type="EMBL" id="JALJOR010000012">
    <property type="protein sequence ID" value="KAK9807807.1"/>
    <property type="molecule type" value="Genomic_DNA"/>
</dbReference>
<keyword evidence="1" id="KW-0945">Host-virus interaction</keyword>
<keyword evidence="4" id="KW-0732">Signal</keyword>
<evidence type="ECO:0008006" key="7">
    <source>
        <dbReference type="Google" id="ProtNLM"/>
    </source>
</evidence>
<sequence length="1028" mass="108049">MHPRGMLLRGWLLAPAVLVLLTATHKVQADDAHTGFGQLPDKEITPKYTTAGLKCSFPTVYNDVVVDDCVLREGLQRQCQVLNGTWMACDDTGTVQPVAEGPSPPIPLADTSVQPVNRTTTFGQPCDLPMAFDFGFIAYDCVTIQGKPRCRVKGQTAWAQCDMSQPLGSSQSGIGDDAGSPGDAPSALGPIPGFLDVTLDGAAAPTQALALQAYDNQTLAKDAPGNVIRPKYTTSGDKCVFPTISQGVVVDDCILSNKFVRQCQIRNGTWLPCDDTGSVQPKASPPMPPLSPVPDDRQPLNRTTIYGQQCDLPMVFDFGFVAYDCITLEGAPRCRVSGQNAWAECDASAFRTPPGAQPASGLSPNLQIPGLTPSQAPLAQPLPELYDQLLKSPPVSPKAGAAPQTPAPPVTEASPPPIRLTTDGLQCVFPTVYNGLTDDCVMDPYLGVHRCQIADGHWKYCEETPYPNQPTSLHIPADLNKPVPVRYTTGGALCQFPAQYRGSLTWDCVQFEGSEVCRVAGVNTWQICQPRGYGPAAAAPSALPIAGSGKGASKKGKVLAAALGAILGALGVLIPCLCCIAFLRWRRRRQIRDSQARWEGVRKAVKANLTTQQEERLRLPEEDVIGEERARAVQDVSLEMSRLDSAQVKPALLATYPRAGKATKALDVFWVHPDDILRTSATDDFHDDLGDSEAGGSSSSSARSSLTRAAARVPAALEPVPADHAPGAPPTGPTPGSTVAGKAQIGAGVAADDSQSHDGQGDDPHGAATARPAPNVALALPVLDANSAADDDLAHTAGVPEKTLITPRDITGVPEEALITPRDDGSFASRIPKPPPTPDHPSFESRIPKPSPAKSSASASPNNRVSVTPVTTPAPPEGMGARVARLLKRTNSSLNERDSLLADAWGSGDMAAIIGATEAAGASEETAARVARLLKRSNSSMNDRDTLLAEAWGSGDIATVIGSIEAAPSLAEVPRAAGEAHEAQRAERDAGTHAGDLPSTSKARRGSISNDEPVPPAPEAPNLSRASM</sequence>
<evidence type="ECO:0000313" key="5">
    <source>
        <dbReference type="EMBL" id="KAK9807807.1"/>
    </source>
</evidence>